<accession>A0ABY7EKB3</accession>
<organism evidence="1 2">
    <name type="scientific">Mya arenaria</name>
    <name type="common">Soft-shell clam</name>
    <dbReference type="NCBI Taxonomy" id="6604"/>
    <lineage>
        <taxon>Eukaryota</taxon>
        <taxon>Metazoa</taxon>
        <taxon>Spiralia</taxon>
        <taxon>Lophotrochozoa</taxon>
        <taxon>Mollusca</taxon>
        <taxon>Bivalvia</taxon>
        <taxon>Autobranchia</taxon>
        <taxon>Heteroconchia</taxon>
        <taxon>Euheterodonta</taxon>
        <taxon>Imparidentia</taxon>
        <taxon>Neoheterodontei</taxon>
        <taxon>Myida</taxon>
        <taxon>Myoidea</taxon>
        <taxon>Myidae</taxon>
        <taxon>Mya</taxon>
    </lineage>
</organism>
<sequence>MDRTLNSTMCY</sequence>
<dbReference type="EMBL" id="CP111017">
    <property type="protein sequence ID" value="WAR09201.1"/>
    <property type="molecule type" value="Genomic_DNA"/>
</dbReference>
<evidence type="ECO:0000313" key="1">
    <source>
        <dbReference type="EMBL" id="WAR09201.1"/>
    </source>
</evidence>
<evidence type="ECO:0000313" key="2">
    <source>
        <dbReference type="Proteomes" id="UP001164746"/>
    </source>
</evidence>
<dbReference type="Proteomes" id="UP001164746">
    <property type="component" value="Chromosome 6"/>
</dbReference>
<name>A0ABY7EKB3_MYAAR</name>
<gene>
    <name evidence="1" type="ORF">MAR_019159</name>
</gene>
<keyword evidence="2" id="KW-1185">Reference proteome</keyword>
<reference evidence="1" key="1">
    <citation type="submission" date="2022-11" db="EMBL/GenBank/DDBJ databases">
        <title>Centuries of genome instability and evolution in soft-shell clam transmissible cancer (bioRxiv).</title>
        <authorList>
            <person name="Hart S.F.M."/>
            <person name="Yonemitsu M.A."/>
            <person name="Giersch R.M."/>
            <person name="Beal B.F."/>
            <person name="Arriagada G."/>
            <person name="Davis B.W."/>
            <person name="Ostrander E.A."/>
            <person name="Goff S.P."/>
            <person name="Metzger M.J."/>
        </authorList>
    </citation>
    <scope>NUCLEOTIDE SEQUENCE</scope>
    <source>
        <strain evidence="1">MELC-2E11</strain>
        <tissue evidence="1">Siphon/mantle</tissue>
    </source>
</reference>
<protein>
    <submittedName>
        <fullName evidence="1">Uncharacterized protein</fullName>
    </submittedName>
</protein>
<proteinExistence type="predicted"/>